<comment type="cofactor">
    <cofactor evidence="1">
        <name>Fe(2+)</name>
        <dbReference type="ChEBI" id="CHEBI:29033"/>
    </cofactor>
</comment>
<dbReference type="PANTHER" id="PTHR43084">
    <property type="entry name" value="PERSULFIDE DIOXYGENASE ETHE1"/>
    <property type="match status" value="1"/>
</dbReference>
<dbReference type="InterPro" id="IPR001279">
    <property type="entry name" value="Metallo-B-lactamas"/>
</dbReference>
<dbReference type="PROSITE" id="PS50206">
    <property type="entry name" value="RHODANESE_3"/>
    <property type="match status" value="1"/>
</dbReference>
<dbReference type="SUPFAM" id="SSF52821">
    <property type="entry name" value="Rhodanese/Cell cycle control phosphatase"/>
    <property type="match status" value="1"/>
</dbReference>
<keyword evidence="4" id="KW-0479">Metal-binding</keyword>
<dbReference type="CDD" id="cd00158">
    <property type="entry name" value="RHOD"/>
    <property type="match status" value="1"/>
</dbReference>
<accession>A0A0F9VF89</accession>
<dbReference type="PANTHER" id="PTHR43084:SF1">
    <property type="entry name" value="PERSULFIDE DIOXYGENASE ETHE1, MITOCHONDRIAL"/>
    <property type="match status" value="1"/>
</dbReference>
<dbReference type="GO" id="GO:0005739">
    <property type="term" value="C:mitochondrion"/>
    <property type="evidence" value="ECO:0007669"/>
    <property type="project" value="UniProtKB-SubCell"/>
</dbReference>
<dbReference type="CDD" id="cd07724">
    <property type="entry name" value="POD-like_MBL-fold"/>
    <property type="match status" value="1"/>
</dbReference>
<evidence type="ECO:0000256" key="7">
    <source>
        <dbReference type="ARBA" id="ARBA00022990"/>
    </source>
</evidence>
<evidence type="ECO:0000256" key="8">
    <source>
        <dbReference type="ARBA" id="ARBA00023002"/>
    </source>
</evidence>
<dbReference type="GO" id="GO:0070813">
    <property type="term" value="P:hydrogen sulfide metabolic process"/>
    <property type="evidence" value="ECO:0007669"/>
    <property type="project" value="TreeGrafter"/>
</dbReference>
<keyword evidence="6" id="KW-0223">Dioxygenase</keyword>
<keyword evidence="10" id="KW-0496">Mitochondrion</keyword>
<keyword evidence="8" id="KW-0560">Oxidoreductase</keyword>
<dbReference type="Gene3D" id="3.60.15.10">
    <property type="entry name" value="Ribonuclease Z/Hydroxyacylglutathione hydrolase-like"/>
    <property type="match status" value="1"/>
</dbReference>
<keyword evidence="5" id="KW-0809">Transit peptide</keyword>
<evidence type="ECO:0000256" key="9">
    <source>
        <dbReference type="ARBA" id="ARBA00023004"/>
    </source>
</evidence>
<dbReference type="FunFam" id="3.60.15.10:FF:000013">
    <property type="entry name" value="Persulfide dioxygenase ETHE1, mitochondrial"/>
    <property type="match status" value="1"/>
</dbReference>
<name>A0A0F9VF89_9ZZZZ</name>
<dbReference type="SUPFAM" id="SSF56281">
    <property type="entry name" value="Metallo-hydrolase/oxidoreductase"/>
    <property type="match status" value="1"/>
</dbReference>
<evidence type="ECO:0000256" key="4">
    <source>
        <dbReference type="ARBA" id="ARBA00022723"/>
    </source>
</evidence>
<reference evidence="12" key="1">
    <citation type="journal article" date="2015" name="Nature">
        <title>Complex archaea that bridge the gap between prokaryotes and eukaryotes.</title>
        <authorList>
            <person name="Spang A."/>
            <person name="Saw J.H."/>
            <person name="Jorgensen S.L."/>
            <person name="Zaremba-Niedzwiedzka K."/>
            <person name="Martijn J."/>
            <person name="Lind A.E."/>
            <person name="van Eijk R."/>
            <person name="Schleper C."/>
            <person name="Guy L."/>
            <person name="Ettema T.J."/>
        </authorList>
    </citation>
    <scope>NUCLEOTIDE SEQUENCE</scope>
</reference>
<dbReference type="InterPro" id="IPR051682">
    <property type="entry name" value="Mito_Persulfide_Diox"/>
</dbReference>
<dbReference type="GO" id="GO:0050313">
    <property type="term" value="F:sulfur dioxygenase activity"/>
    <property type="evidence" value="ECO:0007669"/>
    <property type="project" value="InterPro"/>
</dbReference>
<dbReference type="GO" id="GO:0006749">
    <property type="term" value="P:glutathione metabolic process"/>
    <property type="evidence" value="ECO:0007669"/>
    <property type="project" value="InterPro"/>
</dbReference>
<proteinExistence type="inferred from homology"/>
<evidence type="ECO:0000256" key="5">
    <source>
        <dbReference type="ARBA" id="ARBA00022946"/>
    </source>
</evidence>
<organism evidence="12">
    <name type="scientific">marine sediment metagenome</name>
    <dbReference type="NCBI Taxonomy" id="412755"/>
    <lineage>
        <taxon>unclassified sequences</taxon>
        <taxon>metagenomes</taxon>
        <taxon>ecological metagenomes</taxon>
    </lineage>
</organism>
<evidence type="ECO:0000256" key="6">
    <source>
        <dbReference type="ARBA" id="ARBA00022964"/>
    </source>
</evidence>
<dbReference type="InterPro" id="IPR036873">
    <property type="entry name" value="Rhodanese-like_dom_sf"/>
</dbReference>
<evidence type="ECO:0000259" key="11">
    <source>
        <dbReference type="PROSITE" id="PS50206"/>
    </source>
</evidence>
<feature type="domain" description="Rhodanese" evidence="11">
    <location>
        <begin position="263"/>
        <end position="343"/>
    </location>
</feature>
<protein>
    <recommendedName>
        <fullName evidence="11">Rhodanese domain-containing protein</fullName>
    </recommendedName>
</protein>
<dbReference type="SMART" id="SM00849">
    <property type="entry name" value="Lactamase_B"/>
    <property type="match status" value="1"/>
</dbReference>
<dbReference type="SMART" id="SM00450">
    <property type="entry name" value="RHOD"/>
    <property type="match status" value="1"/>
</dbReference>
<evidence type="ECO:0000256" key="2">
    <source>
        <dbReference type="ARBA" id="ARBA00004173"/>
    </source>
</evidence>
<dbReference type="InterPro" id="IPR036866">
    <property type="entry name" value="RibonucZ/Hydroxyglut_hydro"/>
</dbReference>
<dbReference type="InterPro" id="IPR044528">
    <property type="entry name" value="POD-like_MBL-fold"/>
</dbReference>
<dbReference type="AlphaFoldDB" id="A0A0F9VF89"/>
<gene>
    <name evidence="12" type="ORF">LCGC14_0091930</name>
</gene>
<evidence type="ECO:0000256" key="1">
    <source>
        <dbReference type="ARBA" id="ARBA00001954"/>
    </source>
</evidence>
<comment type="caution">
    <text evidence="12">The sequence shown here is derived from an EMBL/GenBank/DDBJ whole genome shotgun (WGS) entry which is preliminary data.</text>
</comment>
<dbReference type="Gene3D" id="3.40.250.10">
    <property type="entry name" value="Rhodanese-like domain"/>
    <property type="match status" value="1"/>
</dbReference>
<evidence type="ECO:0000256" key="3">
    <source>
        <dbReference type="ARBA" id="ARBA00006759"/>
    </source>
</evidence>
<comment type="similarity">
    <text evidence="3">Belongs to the metallo-beta-lactamase superfamily. Glyoxalase II family.</text>
</comment>
<evidence type="ECO:0000256" key="10">
    <source>
        <dbReference type="ARBA" id="ARBA00023128"/>
    </source>
</evidence>
<dbReference type="Pfam" id="PF00581">
    <property type="entry name" value="Rhodanese"/>
    <property type="match status" value="1"/>
</dbReference>
<dbReference type="GO" id="GO:0046872">
    <property type="term" value="F:metal ion binding"/>
    <property type="evidence" value="ECO:0007669"/>
    <property type="project" value="UniProtKB-KW"/>
</dbReference>
<keyword evidence="7" id="KW-0007">Acetylation</keyword>
<dbReference type="Pfam" id="PF00753">
    <property type="entry name" value="Lactamase_B"/>
    <property type="match status" value="1"/>
</dbReference>
<dbReference type="EMBL" id="LAZR01000025">
    <property type="protein sequence ID" value="KKO03766.1"/>
    <property type="molecule type" value="Genomic_DNA"/>
</dbReference>
<keyword evidence="9" id="KW-0408">Iron</keyword>
<sequence length="349" mass="37765">MIFRQLFDAASSTYTYLLGDTSSGEALLIDPVFEQAQRDLSLLRELGLQLKLVVDTHAHADHITAAWLLKQKTGCLIASAAVINAEHLDIPLRHGQAFGVAGVSLEARATPGHTGGCMSYVLADQSMVFTGDALLIRGCGRSDFQEGDAATLYHSITEQLFSLPDACEVYPAHDYNGRTQSSIGEERQYNARVGGSANEADFVGYMQAMNLPHPKKIDEAVPANLRSGRPENGKLPPEPDWADDLRVTYAGVPEVGSEWLLQHAAQVTLLDVRQAGEVIPGELPEVLKQALQIPLDQLRQRVCEVPNGQPVVTLCRSGRRSAMAVAILREQGMEQVASLRGGLLPLGHG</sequence>
<dbReference type="InterPro" id="IPR001763">
    <property type="entry name" value="Rhodanese-like_dom"/>
</dbReference>
<evidence type="ECO:0000313" key="12">
    <source>
        <dbReference type="EMBL" id="KKO03766.1"/>
    </source>
</evidence>
<comment type="subcellular location">
    <subcellularLocation>
        <location evidence="2">Mitochondrion</location>
    </subcellularLocation>
</comment>